<comment type="caution">
    <text evidence="5">The sequence shown here is derived from an EMBL/GenBank/DDBJ whole genome shotgun (WGS) entry which is preliminary data.</text>
</comment>
<keyword evidence="2" id="KW-0521">NADP</keyword>
<dbReference type="PROSITE" id="PS00061">
    <property type="entry name" value="ADH_SHORT"/>
    <property type="match status" value="1"/>
</dbReference>
<dbReference type="SUPFAM" id="SSF51735">
    <property type="entry name" value="NAD(P)-binding Rossmann-fold domains"/>
    <property type="match status" value="1"/>
</dbReference>
<dbReference type="Pfam" id="PF13561">
    <property type="entry name" value="adh_short_C2"/>
    <property type="match status" value="1"/>
</dbReference>
<dbReference type="EMBL" id="JBHGVX010000005">
    <property type="protein sequence ID" value="KAL1796132.1"/>
    <property type="molecule type" value="Genomic_DNA"/>
</dbReference>
<dbReference type="InterPro" id="IPR057326">
    <property type="entry name" value="KR_dom"/>
</dbReference>
<dbReference type="GeneID" id="96086678"/>
<dbReference type="SMART" id="SM00822">
    <property type="entry name" value="PKS_KR"/>
    <property type="match status" value="1"/>
</dbReference>
<dbReference type="Proteomes" id="UP001578633">
    <property type="component" value="Chromosome 5"/>
</dbReference>
<dbReference type="PRINTS" id="PR00080">
    <property type="entry name" value="SDRFAMILY"/>
</dbReference>
<dbReference type="RefSeq" id="XP_069306716.1">
    <property type="nucleotide sequence ID" value="XM_069452559.1"/>
</dbReference>
<evidence type="ECO:0000259" key="4">
    <source>
        <dbReference type="SMART" id="SM00822"/>
    </source>
</evidence>
<dbReference type="Gene3D" id="3.40.50.720">
    <property type="entry name" value="NAD(P)-binding Rossmann-like Domain"/>
    <property type="match status" value="1"/>
</dbReference>
<sequence>MASVPDSAYKSLSLAGKVAIVTGASRGIGAGIALELARRGAKVAATYTSPGSEKAVDALIEQIASFENGSTILKLRADLRDPSAPKHIVAQTRQAFGDHIDILVNNAGVELVKPLQDISTEDFSFVYDLNVRGSLLMTQAVVPYLRAPGRIINISSVGARHGFKELSVYCSSKAALEGLTRCWAAELGSAGHTVNAVNPGPVQTEMMENIPKDYIEMQKAQTPVQQRVGTVDDIAQIVAWLASEESRWISGQVLSASGGWAMY</sequence>
<keyword evidence="3" id="KW-0560">Oxidoreductase</keyword>
<evidence type="ECO:0000313" key="6">
    <source>
        <dbReference type="Proteomes" id="UP001578633"/>
    </source>
</evidence>
<evidence type="ECO:0000256" key="1">
    <source>
        <dbReference type="ARBA" id="ARBA00006484"/>
    </source>
</evidence>
<organism evidence="5 6">
    <name type="scientific">Alternaria dauci</name>
    <dbReference type="NCBI Taxonomy" id="48095"/>
    <lineage>
        <taxon>Eukaryota</taxon>
        <taxon>Fungi</taxon>
        <taxon>Dikarya</taxon>
        <taxon>Ascomycota</taxon>
        <taxon>Pezizomycotina</taxon>
        <taxon>Dothideomycetes</taxon>
        <taxon>Pleosporomycetidae</taxon>
        <taxon>Pleosporales</taxon>
        <taxon>Pleosporineae</taxon>
        <taxon>Pleosporaceae</taxon>
        <taxon>Alternaria</taxon>
        <taxon>Alternaria sect. Porri</taxon>
    </lineage>
</organism>
<dbReference type="InterPro" id="IPR002347">
    <property type="entry name" value="SDR_fam"/>
</dbReference>
<gene>
    <name evidence="5" type="ORF">ACET3X_006356</name>
</gene>
<evidence type="ECO:0000256" key="2">
    <source>
        <dbReference type="ARBA" id="ARBA00022857"/>
    </source>
</evidence>
<evidence type="ECO:0000256" key="3">
    <source>
        <dbReference type="ARBA" id="ARBA00023002"/>
    </source>
</evidence>
<evidence type="ECO:0000313" key="5">
    <source>
        <dbReference type="EMBL" id="KAL1796132.1"/>
    </source>
</evidence>
<protein>
    <recommendedName>
        <fullName evidence="4">Ketoreductase domain-containing protein</fullName>
    </recommendedName>
</protein>
<comment type="similarity">
    <text evidence="1">Belongs to the short-chain dehydrogenases/reductases (SDR) family.</text>
</comment>
<dbReference type="PANTHER" id="PTHR43639:SF1">
    <property type="entry name" value="SHORT-CHAIN DEHYDROGENASE_REDUCTASE FAMILY PROTEIN"/>
    <property type="match status" value="1"/>
</dbReference>
<reference evidence="5 6" key="1">
    <citation type="submission" date="2024-09" db="EMBL/GenBank/DDBJ databases">
        <title>T2T genomes of carrot and Alternaria dauci and their utility for understanding host-pathogen interaction during carrot leaf blight disease.</title>
        <authorList>
            <person name="Liu W."/>
            <person name="Xu S."/>
            <person name="Ou C."/>
            <person name="Liu X."/>
            <person name="Zhuang F."/>
            <person name="Deng X.W."/>
        </authorList>
    </citation>
    <scope>NUCLEOTIDE SEQUENCE [LARGE SCALE GENOMIC DNA]</scope>
    <source>
        <strain evidence="5 6">A2016</strain>
    </source>
</reference>
<dbReference type="CDD" id="cd05233">
    <property type="entry name" value="SDR_c"/>
    <property type="match status" value="1"/>
</dbReference>
<name>A0ABR3UI20_9PLEO</name>
<keyword evidence="6" id="KW-1185">Reference proteome</keyword>
<dbReference type="InterPro" id="IPR020904">
    <property type="entry name" value="Sc_DH/Rdtase_CS"/>
</dbReference>
<accession>A0ABR3UI20</accession>
<dbReference type="InterPro" id="IPR036291">
    <property type="entry name" value="NAD(P)-bd_dom_sf"/>
</dbReference>
<proteinExistence type="inferred from homology"/>
<feature type="domain" description="Ketoreductase" evidence="4">
    <location>
        <begin position="17"/>
        <end position="205"/>
    </location>
</feature>
<dbReference type="PANTHER" id="PTHR43639">
    <property type="entry name" value="OXIDOREDUCTASE, SHORT-CHAIN DEHYDROGENASE/REDUCTASE FAMILY (AFU_ORTHOLOGUE AFUA_5G02870)"/>
    <property type="match status" value="1"/>
</dbReference>
<dbReference type="PRINTS" id="PR00081">
    <property type="entry name" value="GDHRDH"/>
</dbReference>